<sequence length="142" mass="15992">MKYYYLEPEVSGGFGDNVILDASVHPPLITRLHYEFDGWLGDSMVTSFPCYLVTEDVKEKILKSEFSGVTFDKVEVTTSELFEEMQPDQKLPPFVWLKVNGEAGRDDFGIAKDLRLVVSERILDALKPLGISNALIEPFEAS</sequence>
<evidence type="ECO:0000313" key="1">
    <source>
        <dbReference type="EMBL" id="MFC3324272.1"/>
    </source>
</evidence>
<accession>A0ABV7MT64</accession>
<name>A0ABV7MT64_9HYPH</name>
<gene>
    <name evidence="1" type="ORF">ACFOJ9_21270</name>
</gene>
<dbReference type="Proteomes" id="UP001595648">
    <property type="component" value="Unassembled WGS sequence"/>
</dbReference>
<reference evidence="2" key="1">
    <citation type="journal article" date="2019" name="Int. J. Syst. Evol. Microbiol.">
        <title>The Global Catalogue of Microorganisms (GCM) 10K type strain sequencing project: providing services to taxonomists for standard genome sequencing and annotation.</title>
        <authorList>
            <consortium name="The Broad Institute Genomics Platform"/>
            <consortium name="The Broad Institute Genome Sequencing Center for Infectious Disease"/>
            <person name="Wu L."/>
            <person name="Ma J."/>
        </authorList>
    </citation>
    <scope>NUCLEOTIDE SEQUENCE [LARGE SCALE GENOMIC DNA]</scope>
    <source>
        <strain evidence="2">ICMP 19515</strain>
    </source>
</reference>
<dbReference type="RefSeq" id="WP_378981019.1">
    <property type="nucleotide sequence ID" value="NZ_JBHRVD010000001.1"/>
</dbReference>
<evidence type="ECO:0000313" key="2">
    <source>
        <dbReference type="Proteomes" id="UP001595648"/>
    </source>
</evidence>
<organism evidence="1 2">
    <name type="scientific">Mesorhizobium cantuariense</name>
    <dbReference type="NCBI Taxonomy" id="1300275"/>
    <lineage>
        <taxon>Bacteria</taxon>
        <taxon>Pseudomonadati</taxon>
        <taxon>Pseudomonadota</taxon>
        <taxon>Alphaproteobacteria</taxon>
        <taxon>Hyphomicrobiales</taxon>
        <taxon>Phyllobacteriaceae</taxon>
        <taxon>Mesorhizobium</taxon>
    </lineage>
</organism>
<protein>
    <submittedName>
        <fullName evidence="1">Uncharacterized protein</fullName>
    </submittedName>
</protein>
<comment type="caution">
    <text evidence="1">The sequence shown here is derived from an EMBL/GenBank/DDBJ whole genome shotgun (WGS) entry which is preliminary data.</text>
</comment>
<keyword evidence="2" id="KW-1185">Reference proteome</keyword>
<proteinExistence type="predicted"/>
<dbReference type="EMBL" id="JBHRVD010000001">
    <property type="protein sequence ID" value="MFC3324272.1"/>
    <property type="molecule type" value="Genomic_DNA"/>
</dbReference>